<dbReference type="AlphaFoldDB" id="A0A9P5BJG8"/>
<proteinExistence type="predicted"/>
<dbReference type="OrthoDB" id="2520703at2759"/>
<comment type="caution">
    <text evidence="1">The sequence shown here is derived from an EMBL/GenBank/DDBJ whole genome shotgun (WGS) entry which is preliminary data.</text>
</comment>
<protein>
    <submittedName>
        <fullName evidence="1">Uncharacterized protein</fullName>
    </submittedName>
</protein>
<evidence type="ECO:0000313" key="1">
    <source>
        <dbReference type="EMBL" id="KAF4501505.1"/>
    </source>
</evidence>
<evidence type="ECO:0000313" key="2">
    <source>
        <dbReference type="Proteomes" id="UP000737391"/>
    </source>
</evidence>
<dbReference type="Proteomes" id="UP000737391">
    <property type="component" value="Unassembled WGS sequence"/>
</dbReference>
<gene>
    <name evidence="1" type="ORF">FAGAP_2298</name>
</gene>
<keyword evidence="2" id="KW-1185">Reference proteome</keyword>
<name>A0A9P5BJG8_9HYPO</name>
<organism evidence="1 2">
    <name type="scientific">Fusarium agapanthi</name>
    <dbReference type="NCBI Taxonomy" id="1803897"/>
    <lineage>
        <taxon>Eukaryota</taxon>
        <taxon>Fungi</taxon>
        <taxon>Dikarya</taxon>
        <taxon>Ascomycota</taxon>
        <taxon>Pezizomycotina</taxon>
        <taxon>Sordariomycetes</taxon>
        <taxon>Hypocreomycetidae</taxon>
        <taxon>Hypocreales</taxon>
        <taxon>Nectriaceae</taxon>
        <taxon>Fusarium</taxon>
        <taxon>Fusarium fujikuroi species complex</taxon>
    </lineage>
</organism>
<sequence>MCHLLTLDILGVSSIPLKTLETDSTLPNLLARTPELETLVTSTSEKFLNMPCLRNLHIRSKNAVRAPVIEHLLSACTGTLSTFSYTSFDSHIVGVMNLLDKPRFHASLETLHLNMLSTDSQGDHKMPSLKQSIQLKRLFLHTYLLYGPKYPACCRGKFKVKPLVDTLPSSIISLDLSERTQTPDGRMRDDLLILSKDVAFAFPQLREIRSNTDHVYDEYPEALFKSVGVELIHQNLTICCWIDTVVRIGLERLLSL</sequence>
<accession>A0A9P5BJG8</accession>
<dbReference type="EMBL" id="LUFC02000123">
    <property type="protein sequence ID" value="KAF4501505.1"/>
    <property type="molecule type" value="Genomic_DNA"/>
</dbReference>
<reference evidence="1" key="1">
    <citation type="submission" date="2020-01" db="EMBL/GenBank/DDBJ databases">
        <title>Identification and distribution of gene clusters putatively required for synthesis of sphingolipid metabolism inhibitors in phylogenetically diverse species of the filamentous fungus Fusarium.</title>
        <authorList>
            <person name="Kim H.-S."/>
            <person name="Busman M."/>
            <person name="Brown D.W."/>
            <person name="Divon H."/>
            <person name="Uhlig S."/>
            <person name="Proctor R.H."/>
        </authorList>
    </citation>
    <scope>NUCLEOTIDE SEQUENCE</scope>
    <source>
        <strain evidence="1">NRRL 31653</strain>
    </source>
</reference>